<dbReference type="EMBL" id="OFSM01000001">
    <property type="protein sequence ID" value="SOY27302.1"/>
    <property type="molecule type" value="Genomic_DNA"/>
</dbReference>
<feature type="domain" description="ATPase AAA-type core" evidence="2">
    <location>
        <begin position="23"/>
        <end position="300"/>
    </location>
</feature>
<dbReference type="Pfam" id="PF12476">
    <property type="entry name" value="DUF3696"/>
    <property type="match status" value="1"/>
</dbReference>
<evidence type="ECO:0000313" key="3">
    <source>
        <dbReference type="EMBL" id="SOY27302.1"/>
    </source>
</evidence>
<sequence>MINKVTVKNFKCFENFELPLKSVNILSGINSMGKSTMIQSLLLLRQSALKNDGIKGLHLNGDYVLLGSGQDVLYERAEEEMIELGYGDGKGEHSWTFQYLPDSDFLPVINRNEKNIDSELFGKYFSYLSAYRIPPQDLYRIRNEEEINSKEFGNDGEYALQYLNYHWDDAVENENVVLPDKMGNSLGNQTKVWMDRISPGISPQVAVNMQLRKSEVRYEFVEGREKTKSYKSINVGFGITYVLPLMIALVSAKKGDIIIIENPEAHIHPAGQRALGELIARVGMGGVQVIAETHSDHILNGVRLAVKNRVLSKEETILSFFYKDFADGYRHKCIHPEILQDGRLDRWPAGFFDEWDKALYELV</sequence>
<dbReference type="GO" id="GO:0005524">
    <property type="term" value="F:ATP binding"/>
    <property type="evidence" value="ECO:0007669"/>
    <property type="project" value="InterPro"/>
</dbReference>
<proteinExistence type="predicted"/>
<evidence type="ECO:0008006" key="5">
    <source>
        <dbReference type="Google" id="ProtNLM"/>
    </source>
</evidence>
<dbReference type="PANTHER" id="PTHR43581">
    <property type="entry name" value="ATP/GTP PHOSPHATASE"/>
    <property type="match status" value="1"/>
</dbReference>
<dbReference type="Gene3D" id="3.40.50.300">
    <property type="entry name" value="P-loop containing nucleotide triphosphate hydrolases"/>
    <property type="match status" value="1"/>
</dbReference>
<name>A0A2K4ZA20_9FIRM</name>
<dbReference type="PANTHER" id="PTHR43581:SF2">
    <property type="entry name" value="EXCINUCLEASE ATPASE SUBUNIT"/>
    <property type="match status" value="1"/>
</dbReference>
<dbReference type="Proteomes" id="UP000236311">
    <property type="component" value="Unassembled WGS sequence"/>
</dbReference>
<dbReference type="InterPro" id="IPR022532">
    <property type="entry name" value="DUF3696"/>
</dbReference>
<evidence type="ECO:0000313" key="4">
    <source>
        <dbReference type="Proteomes" id="UP000236311"/>
    </source>
</evidence>
<dbReference type="InterPro" id="IPR027417">
    <property type="entry name" value="P-loop_NTPase"/>
</dbReference>
<dbReference type="AlphaFoldDB" id="A0A2K4ZA20"/>
<dbReference type="InterPro" id="IPR051396">
    <property type="entry name" value="Bact_Antivir_Def_Nuclease"/>
</dbReference>
<gene>
    <name evidence="3" type="ORF">AMURIS_00006</name>
</gene>
<keyword evidence="4" id="KW-1185">Reference proteome</keyword>
<dbReference type="RefSeq" id="WP_103237453.1">
    <property type="nucleotide sequence ID" value="NZ_JANJZD010000008.1"/>
</dbReference>
<dbReference type="PIRSF" id="PIRSF034888">
    <property type="entry name" value="P-loop_UCP034888"/>
    <property type="match status" value="1"/>
</dbReference>
<organism evidence="3 4">
    <name type="scientific">Acetatifactor muris</name>
    <dbReference type="NCBI Taxonomy" id="879566"/>
    <lineage>
        <taxon>Bacteria</taxon>
        <taxon>Bacillati</taxon>
        <taxon>Bacillota</taxon>
        <taxon>Clostridia</taxon>
        <taxon>Lachnospirales</taxon>
        <taxon>Lachnospiraceae</taxon>
        <taxon>Acetatifactor</taxon>
    </lineage>
</organism>
<dbReference type="Pfam" id="PF13304">
    <property type="entry name" value="AAA_21"/>
    <property type="match status" value="1"/>
</dbReference>
<accession>A0A2K4ZA20</accession>
<reference evidence="3 4" key="1">
    <citation type="submission" date="2018-01" db="EMBL/GenBank/DDBJ databases">
        <authorList>
            <person name="Gaut B.S."/>
            <person name="Morton B.R."/>
            <person name="Clegg M.T."/>
            <person name="Duvall M.R."/>
        </authorList>
    </citation>
    <scope>NUCLEOTIDE SEQUENCE [LARGE SCALE GENOMIC DNA]</scope>
    <source>
        <strain evidence="3">GP69</strain>
    </source>
</reference>
<dbReference type="InterPro" id="IPR003959">
    <property type="entry name" value="ATPase_AAA_core"/>
</dbReference>
<feature type="domain" description="DUF3696" evidence="1">
    <location>
        <begin position="312"/>
        <end position="362"/>
    </location>
</feature>
<dbReference type="SUPFAM" id="SSF52540">
    <property type="entry name" value="P-loop containing nucleoside triphosphate hydrolases"/>
    <property type="match status" value="1"/>
</dbReference>
<evidence type="ECO:0000259" key="2">
    <source>
        <dbReference type="Pfam" id="PF13304"/>
    </source>
</evidence>
<dbReference type="InterPro" id="IPR014592">
    <property type="entry name" value="P-loop_UCP034888"/>
</dbReference>
<dbReference type="GO" id="GO:0016887">
    <property type="term" value="F:ATP hydrolysis activity"/>
    <property type="evidence" value="ECO:0007669"/>
    <property type="project" value="InterPro"/>
</dbReference>
<dbReference type="OrthoDB" id="308933at2"/>
<protein>
    <recommendedName>
        <fullName evidence="5">DUF3696 domain-containing protein</fullName>
    </recommendedName>
</protein>
<evidence type="ECO:0000259" key="1">
    <source>
        <dbReference type="Pfam" id="PF12476"/>
    </source>
</evidence>